<evidence type="ECO:0000313" key="3">
    <source>
        <dbReference type="Proteomes" id="UP001327225"/>
    </source>
</evidence>
<dbReference type="InterPro" id="IPR011048">
    <property type="entry name" value="Haem_d1_sf"/>
</dbReference>
<feature type="transmembrane region" description="Helical" evidence="1">
    <location>
        <begin position="38"/>
        <end position="58"/>
    </location>
</feature>
<dbReference type="EMBL" id="CP141059">
    <property type="protein sequence ID" value="WQQ28384.1"/>
    <property type="molecule type" value="Genomic_DNA"/>
</dbReference>
<evidence type="ECO:0000313" key="2">
    <source>
        <dbReference type="EMBL" id="WQQ28384.1"/>
    </source>
</evidence>
<organism evidence="2 3">
    <name type="scientific">Nocardioides bizhenqiangii</name>
    <dbReference type="NCBI Taxonomy" id="3095076"/>
    <lineage>
        <taxon>Bacteria</taxon>
        <taxon>Bacillati</taxon>
        <taxon>Actinomycetota</taxon>
        <taxon>Actinomycetes</taxon>
        <taxon>Propionibacteriales</taxon>
        <taxon>Nocardioidaceae</taxon>
        <taxon>Nocardioides</taxon>
    </lineage>
</organism>
<dbReference type="SUPFAM" id="SSF51004">
    <property type="entry name" value="C-terminal (heme d1) domain of cytochrome cd1-nitrite reductase"/>
    <property type="match status" value="1"/>
</dbReference>
<keyword evidence="1" id="KW-1133">Transmembrane helix</keyword>
<name>A0ABZ0ZWN0_9ACTN</name>
<gene>
    <name evidence="2" type="ORF">SHK19_09165</name>
</gene>
<keyword evidence="3" id="KW-1185">Reference proteome</keyword>
<dbReference type="RefSeq" id="WP_322938460.1">
    <property type="nucleotide sequence ID" value="NZ_CP141059.1"/>
</dbReference>
<protein>
    <recommendedName>
        <fullName evidence="4">WD40 repeat domain-containing protein</fullName>
    </recommendedName>
</protein>
<reference evidence="3" key="1">
    <citation type="submission" date="2023-12" db="EMBL/GenBank/DDBJ databases">
        <title>Novel species in genus Nocardioides.</title>
        <authorList>
            <person name="Zhou H."/>
        </authorList>
    </citation>
    <scope>NUCLEOTIDE SEQUENCE [LARGE SCALE GENOMIC DNA]</scope>
    <source>
        <strain evidence="3">HM61</strain>
    </source>
</reference>
<accession>A0ABZ0ZWN0</accession>
<proteinExistence type="predicted"/>
<evidence type="ECO:0000256" key="1">
    <source>
        <dbReference type="SAM" id="Phobius"/>
    </source>
</evidence>
<dbReference type="Proteomes" id="UP001327225">
    <property type="component" value="Chromosome"/>
</dbReference>
<evidence type="ECO:0008006" key="4">
    <source>
        <dbReference type="Google" id="ProtNLM"/>
    </source>
</evidence>
<keyword evidence="1" id="KW-0812">Transmembrane</keyword>
<keyword evidence="1" id="KW-0472">Membrane</keyword>
<sequence length="388" mass="41056">MTEQLKTMMDRAADQDFAAVDLDAITGAGERTLRRRRVATGVAGVAVLAVVATVAAVFGGDDGDRKTDFVDEPFRTDVPMWTEGSTLHTPEATYDLGVDVASFVRTSEGIVFLGWDGNREGRFGVYSFAGEGEPKQIGETQDSRLRSDPEAPYVGWLDGTGDDPEAVVFDVSGNELVWSEPAGIEENFPFVAVDGDQTYLEGSPLRVVDLTSRTVTELPDVAAWTEVVSIEDDLVARAEGTRDEGEGTLLVGPGGEARVRIPGVATEAGLLSPDGRWISVFDEQVQVYDTRTGERVAVDAGHPAGLGYDWLDGDTLLAIAGAANPEQIDLLQCEIPAGGCEQVASLGGFEAGELYSISFGEAIWGIAASAEGSDVDVTSTVSTAEPPE</sequence>